<comment type="caution">
    <text evidence="1">The sequence shown here is derived from an EMBL/GenBank/DDBJ whole genome shotgun (WGS) entry which is preliminary data.</text>
</comment>
<accession>A0ACC3MPM5</accession>
<sequence length="419" mass="47633">MVSLALTWHVLHRDRSNGFLKLSTVPANAGQIKVLADNPERWSKVYALSRRPPSGKWPKSVEHIPLDFLQTPHEIANVLQERDIRPDYVFFFSYVLITDENGALQWGDQRLVDKNNLLLTNFIEALPLASALPKRIFIQFGGKWYGVHLGATDVPDEETDPRPDLESNLYYTQHDILSAFCSKHNIGWNASLPSFIIGATPDSTQTLVYPLFIYASVQKYLGRPLEYPSDLTAWYAPQSLSNAVLNSYLHEWSVLAPDTANQTFNAADDCAFTWGKMWPRLAAHFDMEYVGPDTSDKAQFREKAMKAEPPPHGKGPKNVMRYKFSFVEWAKSSEVTAAWRELVTKHQLRDAEWSDVGSVFGRADFCLHRPYPSIFSASKAKRFGFFGFVDSYESILSCVDQFVDMRVIPRPQEIVAKSQ</sequence>
<organism evidence="1 2">
    <name type="scientific">Vermiconidia calcicola</name>
    <dbReference type="NCBI Taxonomy" id="1690605"/>
    <lineage>
        <taxon>Eukaryota</taxon>
        <taxon>Fungi</taxon>
        <taxon>Dikarya</taxon>
        <taxon>Ascomycota</taxon>
        <taxon>Pezizomycotina</taxon>
        <taxon>Dothideomycetes</taxon>
        <taxon>Dothideomycetidae</taxon>
        <taxon>Mycosphaerellales</taxon>
        <taxon>Extremaceae</taxon>
        <taxon>Vermiconidia</taxon>
    </lineage>
</organism>
<name>A0ACC3MPM5_9PEZI</name>
<gene>
    <name evidence="1" type="ORF">LTR37_015826</name>
</gene>
<dbReference type="Proteomes" id="UP001281147">
    <property type="component" value="Unassembled WGS sequence"/>
</dbReference>
<evidence type="ECO:0000313" key="1">
    <source>
        <dbReference type="EMBL" id="KAK3700637.1"/>
    </source>
</evidence>
<protein>
    <submittedName>
        <fullName evidence="1">Uncharacterized protein</fullName>
    </submittedName>
</protein>
<keyword evidence="2" id="KW-1185">Reference proteome</keyword>
<dbReference type="EMBL" id="JAUTXU010000182">
    <property type="protein sequence ID" value="KAK3700637.1"/>
    <property type="molecule type" value="Genomic_DNA"/>
</dbReference>
<reference evidence="1" key="1">
    <citation type="submission" date="2023-07" db="EMBL/GenBank/DDBJ databases">
        <title>Black Yeasts Isolated from many extreme environments.</title>
        <authorList>
            <person name="Coleine C."/>
            <person name="Stajich J.E."/>
            <person name="Selbmann L."/>
        </authorList>
    </citation>
    <scope>NUCLEOTIDE SEQUENCE</scope>
    <source>
        <strain evidence="1">CCFEE 5714</strain>
    </source>
</reference>
<evidence type="ECO:0000313" key="2">
    <source>
        <dbReference type="Proteomes" id="UP001281147"/>
    </source>
</evidence>
<proteinExistence type="predicted"/>